<feature type="active site" description="Proton donor" evidence="5">
    <location>
        <position position="51"/>
    </location>
</feature>
<evidence type="ECO:0000256" key="7">
    <source>
        <dbReference type="PIRSR" id="PIRSR000097-3"/>
    </source>
</evidence>
<dbReference type="STRING" id="411684.HPDFL43_10122"/>
<proteinExistence type="inferred from homology"/>
<feature type="binding site" evidence="6">
    <location>
        <position position="109"/>
    </location>
    <ligand>
        <name>substrate</name>
    </ligand>
</feature>
<dbReference type="AlphaFoldDB" id="A9D6S7"/>
<dbReference type="GO" id="GO:1990002">
    <property type="term" value="F:methylglyoxal reductase (NADPH) (acetol producing) activity"/>
    <property type="evidence" value="ECO:0007669"/>
    <property type="project" value="RHEA"/>
</dbReference>
<dbReference type="EC" id="1.1.1.21" evidence="9"/>
<dbReference type="OrthoDB" id="9804790at2"/>
<dbReference type="InterPro" id="IPR023210">
    <property type="entry name" value="NADP_OxRdtase_dom"/>
</dbReference>
<dbReference type="PRINTS" id="PR00069">
    <property type="entry name" value="ALDKETRDTASE"/>
</dbReference>
<dbReference type="PIRSF" id="PIRSF000097">
    <property type="entry name" value="AKR"/>
    <property type="match status" value="1"/>
</dbReference>
<dbReference type="InterPro" id="IPR018170">
    <property type="entry name" value="Aldo/ket_reductase_CS"/>
</dbReference>
<dbReference type="InterPro" id="IPR020471">
    <property type="entry name" value="AKR"/>
</dbReference>
<protein>
    <submittedName>
        <fullName evidence="9">Aldo/keto reductase</fullName>
        <ecNumber evidence="9">1.1.1.21</ecNumber>
        <ecNumber evidence="9">1.1.1.274</ecNumber>
    </submittedName>
</protein>
<comment type="similarity">
    <text evidence="1">Belongs to the aldo/keto reductase family.</text>
</comment>
<evidence type="ECO:0000259" key="8">
    <source>
        <dbReference type="Pfam" id="PF00248"/>
    </source>
</evidence>
<comment type="caution">
    <text evidence="9">The sequence shown here is derived from an EMBL/GenBank/DDBJ whole genome shotgun (WGS) entry which is preliminary data.</text>
</comment>
<dbReference type="EC" id="1.1.1.274" evidence="9"/>
<reference evidence="9 10" key="1">
    <citation type="submission" date="2007-10" db="EMBL/GenBank/DDBJ databases">
        <authorList>
            <person name="Wagner-Dobler I."/>
            <person name="Ferriera S."/>
            <person name="Johnson J."/>
            <person name="Kravitz S."/>
            <person name="Beeson K."/>
            <person name="Sutton G."/>
            <person name="Rogers Y.-H."/>
            <person name="Friedman R."/>
            <person name="Frazier M."/>
            <person name="Venter J.C."/>
        </authorList>
    </citation>
    <scope>NUCLEOTIDE SEQUENCE [LARGE SCALE GENOMIC DNA]</scope>
    <source>
        <strain evidence="9 10">DFL-43</strain>
    </source>
</reference>
<dbReference type="HOGENOM" id="CLU_023205_0_1_5"/>
<evidence type="ECO:0000313" key="9">
    <source>
        <dbReference type="EMBL" id="EDQ33585.1"/>
    </source>
</evidence>
<dbReference type="PANTHER" id="PTHR43827">
    <property type="entry name" value="2,5-DIKETO-D-GLUCONIC ACID REDUCTASE"/>
    <property type="match status" value="1"/>
</dbReference>
<comment type="catalytic activity">
    <reaction evidence="4">
        <text>hydroxyacetone + NADP(+) = methylglyoxal + NADPH + H(+)</text>
        <dbReference type="Rhea" id="RHEA:27986"/>
        <dbReference type="ChEBI" id="CHEBI:15378"/>
        <dbReference type="ChEBI" id="CHEBI:17158"/>
        <dbReference type="ChEBI" id="CHEBI:27957"/>
        <dbReference type="ChEBI" id="CHEBI:57783"/>
        <dbReference type="ChEBI" id="CHEBI:58349"/>
    </reaction>
</comment>
<dbReference type="RefSeq" id="WP_007197800.1">
    <property type="nucleotide sequence ID" value="NZ_CM002917.1"/>
</dbReference>
<dbReference type="PROSITE" id="PS00063">
    <property type="entry name" value="ALDOKETO_REDUCTASE_3"/>
    <property type="match status" value="1"/>
</dbReference>
<dbReference type="Proteomes" id="UP000004291">
    <property type="component" value="Chromosome"/>
</dbReference>
<keyword evidence="10" id="KW-1185">Reference proteome</keyword>
<dbReference type="FunFam" id="3.20.20.100:FF:000002">
    <property type="entry name" value="2,5-diketo-D-gluconic acid reductase A"/>
    <property type="match status" value="1"/>
</dbReference>
<dbReference type="PROSITE" id="PS00062">
    <property type="entry name" value="ALDOKETO_REDUCTASE_2"/>
    <property type="match status" value="1"/>
</dbReference>
<accession>A9D6S7</accession>
<evidence type="ECO:0000256" key="5">
    <source>
        <dbReference type="PIRSR" id="PIRSR000097-1"/>
    </source>
</evidence>
<dbReference type="EMBL" id="ABIA03000002">
    <property type="protein sequence ID" value="EDQ33585.1"/>
    <property type="molecule type" value="Genomic_DNA"/>
</dbReference>
<dbReference type="PANTHER" id="PTHR43827:SF3">
    <property type="entry name" value="NADP-DEPENDENT OXIDOREDUCTASE DOMAIN-CONTAINING PROTEIN"/>
    <property type="match status" value="1"/>
</dbReference>
<dbReference type="eggNOG" id="COG0656">
    <property type="taxonomic scope" value="Bacteria"/>
</dbReference>
<reference evidence="9 10" key="2">
    <citation type="submission" date="2012-06" db="EMBL/GenBank/DDBJ databases">
        <authorList>
            <person name="Fiebig A."/>
        </authorList>
    </citation>
    <scope>NUCLEOTIDE SEQUENCE [LARGE SCALE GENOMIC DNA]</scope>
    <source>
        <strain evidence="9 10">DFL-43</strain>
    </source>
</reference>
<dbReference type="PROSITE" id="PS00798">
    <property type="entry name" value="ALDOKETO_REDUCTASE_1"/>
    <property type="match status" value="1"/>
</dbReference>
<keyword evidence="2" id="KW-0521">NADP</keyword>
<evidence type="ECO:0000256" key="3">
    <source>
        <dbReference type="ARBA" id="ARBA00023002"/>
    </source>
</evidence>
<sequence length="276" mass="30508">MTDQPKIAFHDGHSIPQLGFGIWQIPQDDTAAAVESAIKTGYRLIDGAFIYGNEAGLGEGLKSSGVQRDDIFVTTKIWNRDQGRDKARASVERSLKSIDVDQLDLVLIHWPVPGLDLYVETWKALIEMRDEGLMRSIGVSNFNADHLARIIEETGEVPVLNQIEINPLLQQPELRAVCAKHKIVPQAWTPLGNARSFEAKPIQAAAARTGKSPAQVILRWHMQLGHAAIARSVNPGRQSENLNVFDFTLTDDEMKAIATLDVGLRNGPDPSVFKMM</sequence>
<dbReference type="SUPFAM" id="SSF51430">
    <property type="entry name" value="NAD(P)-linked oxidoreductase"/>
    <property type="match status" value="1"/>
</dbReference>
<dbReference type="Pfam" id="PF00248">
    <property type="entry name" value="Aldo_ket_red"/>
    <property type="match status" value="1"/>
</dbReference>
<name>A9D6S7_HOEPD</name>
<dbReference type="GO" id="GO:0050580">
    <property type="term" value="F:2,5-didehydrogluconate reductase activity"/>
    <property type="evidence" value="ECO:0007669"/>
    <property type="project" value="UniProtKB-EC"/>
</dbReference>
<evidence type="ECO:0000313" key="10">
    <source>
        <dbReference type="Proteomes" id="UP000004291"/>
    </source>
</evidence>
<evidence type="ECO:0000256" key="1">
    <source>
        <dbReference type="ARBA" id="ARBA00007905"/>
    </source>
</evidence>
<feature type="domain" description="NADP-dependent oxidoreductase" evidence="8">
    <location>
        <begin position="18"/>
        <end position="260"/>
    </location>
</feature>
<dbReference type="InterPro" id="IPR036812">
    <property type="entry name" value="NAD(P)_OxRdtase_dom_sf"/>
</dbReference>
<evidence type="ECO:0000256" key="6">
    <source>
        <dbReference type="PIRSR" id="PIRSR000097-2"/>
    </source>
</evidence>
<feature type="site" description="Lowers pKa of active site Tyr" evidence="7">
    <location>
        <position position="76"/>
    </location>
</feature>
<evidence type="ECO:0000256" key="2">
    <source>
        <dbReference type="ARBA" id="ARBA00022857"/>
    </source>
</evidence>
<evidence type="ECO:0000256" key="4">
    <source>
        <dbReference type="ARBA" id="ARBA00049445"/>
    </source>
</evidence>
<organism evidence="9 10">
    <name type="scientific">Hoeflea phototrophica (strain DSM 17068 / NCIMB 14078 / DFL-43)</name>
    <dbReference type="NCBI Taxonomy" id="411684"/>
    <lineage>
        <taxon>Bacteria</taxon>
        <taxon>Pseudomonadati</taxon>
        <taxon>Pseudomonadota</taxon>
        <taxon>Alphaproteobacteria</taxon>
        <taxon>Hyphomicrobiales</taxon>
        <taxon>Rhizobiaceae</taxon>
        <taxon>Hoeflea</taxon>
    </lineage>
</organism>
<dbReference type="Gene3D" id="3.20.20.100">
    <property type="entry name" value="NADP-dependent oxidoreductase domain"/>
    <property type="match status" value="1"/>
</dbReference>
<gene>
    <name evidence="9" type="ORF">HPDFL43_10122</name>
</gene>
<keyword evidence="3 9" id="KW-0560">Oxidoreductase</keyword>